<comment type="caution">
    <text evidence="1">The sequence shown here is derived from an EMBL/GenBank/DDBJ whole genome shotgun (WGS) entry which is preliminary data.</text>
</comment>
<dbReference type="EMBL" id="JAUSRF010000006">
    <property type="protein sequence ID" value="MDP9837624.1"/>
    <property type="molecule type" value="Genomic_DNA"/>
</dbReference>
<proteinExistence type="predicted"/>
<dbReference type="RefSeq" id="WP_306834513.1">
    <property type="nucleotide sequence ID" value="NZ_JAUSRF010000006.1"/>
</dbReference>
<name>A0ABT9PV76_9HYPH</name>
<gene>
    <name evidence="1" type="ORF">J2T09_002376</name>
</gene>
<evidence type="ECO:0000313" key="2">
    <source>
        <dbReference type="Proteomes" id="UP001241472"/>
    </source>
</evidence>
<sequence>MSDEGQQKKTDAGPYVHYCEHPGCAAWGSFGFDQGGGVIRWTCIEHQPSDYKGLKPFGSRKAR</sequence>
<protein>
    <recommendedName>
        <fullName evidence="3">GcrA cell cycle regulator</fullName>
    </recommendedName>
</protein>
<evidence type="ECO:0000313" key="1">
    <source>
        <dbReference type="EMBL" id="MDP9837624.1"/>
    </source>
</evidence>
<organism evidence="1 2">
    <name type="scientific">Neorhizobium huautlense</name>
    <dbReference type="NCBI Taxonomy" id="67774"/>
    <lineage>
        <taxon>Bacteria</taxon>
        <taxon>Pseudomonadati</taxon>
        <taxon>Pseudomonadota</taxon>
        <taxon>Alphaproteobacteria</taxon>
        <taxon>Hyphomicrobiales</taxon>
        <taxon>Rhizobiaceae</taxon>
        <taxon>Rhizobium/Agrobacterium group</taxon>
        <taxon>Neorhizobium</taxon>
    </lineage>
</organism>
<accession>A0ABT9PV76</accession>
<reference evidence="1 2" key="1">
    <citation type="submission" date="2023-07" db="EMBL/GenBank/DDBJ databases">
        <title>Sorghum-associated microbial communities from plants grown in Nebraska, USA.</title>
        <authorList>
            <person name="Schachtman D."/>
        </authorList>
    </citation>
    <scope>NUCLEOTIDE SEQUENCE [LARGE SCALE GENOMIC DNA]</scope>
    <source>
        <strain evidence="1 2">DS1307</strain>
    </source>
</reference>
<evidence type="ECO:0008006" key="3">
    <source>
        <dbReference type="Google" id="ProtNLM"/>
    </source>
</evidence>
<dbReference type="Proteomes" id="UP001241472">
    <property type="component" value="Unassembled WGS sequence"/>
</dbReference>
<keyword evidence="2" id="KW-1185">Reference proteome</keyword>